<reference evidence="1 2" key="1">
    <citation type="submission" date="2016-09" db="EMBL/GenBank/DDBJ databases">
        <title>Genomic Taxonomy of the Vibrionaceae.</title>
        <authorList>
            <person name="Gonzalez-Castillo A."/>
            <person name="Gomez-Gil B."/>
            <person name="Enciso-Ibarra K."/>
        </authorList>
    </citation>
    <scope>NUCLEOTIDE SEQUENCE [LARGE SCALE GENOMIC DNA]</scope>
    <source>
        <strain evidence="1 2">CAIM 1902</strain>
    </source>
</reference>
<accession>A0ABX3FHV7</accession>
<protein>
    <submittedName>
        <fullName evidence="1">Uncharacterized protein</fullName>
    </submittedName>
</protein>
<comment type="caution">
    <text evidence="1">The sequence shown here is derived from an EMBL/GenBank/DDBJ whole genome shotgun (WGS) entry which is preliminary data.</text>
</comment>
<name>A0ABX3FHV7_9VIBR</name>
<dbReference type="EMBL" id="MJMH01000180">
    <property type="protein sequence ID" value="OLQ89897.1"/>
    <property type="molecule type" value="Genomic_DNA"/>
</dbReference>
<dbReference type="RefSeq" id="WP_075715407.1">
    <property type="nucleotide sequence ID" value="NZ_AP019654.1"/>
</dbReference>
<evidence type="ECO:0000313" key="2">
    <source>
        <dbReference type="Proteomes" id="UP000186039"/>
    </source>
</evidence>
<keyword evidence="2" id="KW-1185">Reference proteome</keyword>
<dbReference type="Proteomes" id="UP000186039">
    <property type="component" value="Unassembled WGS sequence"/>
</dbReference>
<gene>
    <name evidence="1" type="ORF">BIY20_11095</name>
</gene>
<organism evidence="1 2">
    <name type="scientific">Vibrio panuliri</name>
    <dbReference type="NCBI Taxonomy" id="1381081"/>
    <lineage>
        <taxon>Bacteria</taxon>
        <taxon>Pseudomonadati</taxon>
        <taxon>Pseudomonadota</taxon>
        <taxon>Gammaproteobacteria</taxon>
        <taxon>Vibrionales</taxon>
        <taxon>Vibrionaceae</taxon>
        <taxon>Vibrio</taxon>
    </lineage>
</organism>
<sequence>MIDSINPSTLHQIPDEVHAVLNQFGSYDDPCLVILCTDAKPEIQTRALDSVMKNNDCEASNWFHLEQNLSFCYLFCDHFNANYFAFDLSDHLSEQGYNAKVSLFRHNAIGDIHSTYRWNISQLLELLPTAEKVAINDFQDKHHWQGVSHYLAEDREAQFAKENAQSHGEPIASHEDIALPLQHLAPFIAHLPHGQALWNYVLDGEYQNDTLLQAHLVDLDSVLVLHHAKCYSPDFYRHILRCCHYDSIPAQHEILPYLADILRPLFKVLLADNRNLLNQQRCLRVVEIFFHLFDQQDLPKELRSVLVQDQASACISAMAYEQRFSLPSLAEENDISAKTKHQINSIIDSLDHYTLCDYQDYQDIEQAFATNRHAYNYQLWQRDEEDEQTVCRLIGAILLNFDRNAQRFDAYTEALLSWVSHGLYKDVFAQFEQISQPTSARLQAWLIHGQAEQLPTLIEELQHELESDSNEQRNAQLGITQPKYSLFSSVGIFRPILATCYWLYKVNQDDFAKRVVILSAALAPQATIASMAHFYRQSLAGFASLAQQNTFFMHLFDIGISYIDQCAFHIGLAVRYDLDQLPDLIQRYVNLDQSERDCWNQAINKLSAYERDYFYLNVHRLHPALGTPLPHYRKIVLEQLISAVSDSENSHALDQLSHAAQRFIEGEISFQDYHSLSKDLLDTSLFDLPPDYYPKHAPKILPQILTADSAQQLRWVQLLCCEPAPSKLGWIKTFRRHTTHNEQLQATLLEHLFFEQCLHEGNLSFDDRQEIEIDDLTPDWLDYWQQYQRQMARKIKSH</sequence>
<evidence type="ECO:0000313" key="1">
    <source>
        <dbReference type="EMBL" id="OLQ89897.1"/>
    </source>
</evidence>
<proteinExistence type="predicted"/>